<keyword evidence="2" id="KW-1185">Reference proteome</keyword>
<dbReference type="EMBL" id="WKJI01000001">
    <property type="protein sequence ID" value="MRX46700.1"/>
    <property type="molecule type" value="Genomic_DNA"/>
</dbReference>
<reference evidence="1 2" key="1">
    <citation type="submission" date="2019-11" db="EMBL/GenBank/DDBJ databases">
        <authorList>
            <person name="Cheng Q."/>
            <person name="Yang Z."/>
        </authorList>
    </citation>
    <scope>NUCLEOTIDE SEQUENCE [LARGE SCALE GENOMIC DNA]</scope>
    <source>
        <strain evidence="1 2">HX-22-1</strain>
    </source>
</reference>
<accession>A0A7K0FN74</accession>
<dbReference type="AlphaFoldDB" id="A0A7K0FN74"/>
<gene>
    <name evidence="1" type="ORF">GJJ64_05840</name>
</gene>
<dbReference type="Proteomes" id="UP000462931">
    <property type="component" value="Unassembled WGS sequence"/>
</dbReference>
<sequence length="337" mass="39400">MSLCKLCLEREANKKNTHYLTDAIIRTCLNLDGTNEREKGLYFALDNTNPFIDFNFQRLDELTLEATIGRKPTDEEIENAKSIPFSVDYVFCSECEKLFTEIEASFIEKILPRFRQSDLSGISVVTEEDVVTIRNFFYIQLYRSAICEDILNFPSDFLKKLRLNILEKNGDTSIPLSITYLQTVGGNATYTENYIGFTNDKNPFIVFMNDFIIQVYENEEAVKFLPFHGLNEQDNFAATININEQVFNFKIFDNARRKLFLNSVIVNEKVKKTIQYYRDMFDMFWRKLFGVDAPVLQKERYIHGLINGDENNLIKYSKQEVFEFTVAYMAKLFNVTK</sequence>
<protein>
    <submittedName>
        <fullName evidence="1">Uncharacterized protein</fullName>
    </submittedName>
</protein>
<comment type="caution">
    <text evidence="1">The sequence shown here is derived from an EMBL/GenBank/DDBJ whole genome shotgun (WGS) entry which is preliminary data.</text>
</comment>
<evidence type="ECO:0000313" key="1">
    <source>
        <dbReference type="EMBL" id="MRX46700.1"/>
    </source>
</evidence>
<evidence type="ECO:0000313" key="2">
    <source>
        <dbReference type="Proteomes" id="UP000462931"/>
    </source>
</evidence>
<organism evidence="1 2">
    <name type="scientific">Pedobacter puniceum</name>
    <dbReference type="NCBI Taxonomy" id="2666136"/>
    <lineage>
        <taxon>Bacteria</taxon>
        <taxon>Pseudomonadati</taxon>
        <taxon>Bacteroidota</taxon>
        <taxon>Sphingobacteriia</taxon>
        <taxon>Sphingobacteriales</taxon>
        <taxon>Sphingobacteriaceae</taxon>
        <taxon>Pedobacter</taxon>
    </lineage>
</organism>
<proteinExistence type="predicted"/>
<name>A0A7K0FN74_9SPHI</name>